<evidence type="ECO:0000256" key="1">
    <source>
        <dbReference type="SAM" id="MobiDB-lite"/>
    </source>
</evidence>
<dbReference type="SUPFAM" id="SSF63418">
    <property type="entry name" value="MurE/MurF N-terminal domain"/>
    <property type="match status" value="1"/>
</dbReference>
<comment type="caution">
    <text evidence="2">The sequence shown here is derived from an EMBL/GenBank/DDBJ whole genome shotgun (WGS) entry which is preliminary data.</text>
</comment>
<evidence type="ECO:0000313" key="2">
    <source>
        <dbReference type="EMBL" id="TWT59185.1"/>
    </source>
</evidence>
<keyword evidence="2" id="KW-0436">Ligase</keyword>
<dbReference type="PANTHER" id="PTHR23135">
    <property type="entry name" value="MUR LIGASE FAMILY MEMBER"/>
    <property type="match status" value="1"/>
</dbReference>
<feature type="region of interest" description="Disordered" evidence="1">
    <location>
        <begin position="15"/>
        <end position="68"/>
    </location>
</feature>
<accession>A0A5C5XAH8</accession>
<dbReference type="SUPFAM" id="SSF53244">
    <property type="entry name" value="MurD-like peptide ligases, peptide-binding domain"/>
    <property type="match status" value="1"/>
</dbReference>
<dbReference type="PANTHER" id="PTHR23135:SF4">
    <property type="entry name" value="UDP-N-ACETYLMURAMOYL-L-ALANYL-D-GLUTAMATE--2,6-DIAMINOPIMELATE LIGASE MURE HOMOLOG, CHLOROPLASTIC"/>
    <property type="match status" value="1"/>
</dbReference>
<dbReference type="InterPro" id="IPR035911">
    <property type="entry name" value="MurE/MurF_N"/>
</dbReference>
<dbReference type="GO" id="GO:0016881">
    <property type="term" value="F:acid-amino acid ligase activity"/>
    <property type="evidence" value="ECO:0007669"/>
    <property type="project" value="InterPro"/>
</dbReference>
<dbReference type="Gene3D" id="3.40.1390.10">
    <property type="entry name" value="MurE/MurF, N-terminal domain"/>
    <property type="match status" value="1"/>
</dbReference>
<feature type="compositionally biased region" description="Polar residues" evidence="1">
    <location>
        <begin position="551"/>
        <end position="560"/>
    </location>
</feature>
<sequence>MHHSINRSIDFSSNRDRIGSANFRSGEDGSATAVATQTFPRRVDPSDRVTVASSRQSETAQVPPQDGDTELRSLASLLPKSRFFSGSDVHFHSIAASAQECEAGQLVVYRIGLDCPEELICQALARGAAGILTEQILPVPLPQCIVADTDRAMAEIAALDSIAETGSRPDQRLLTVGIVGDSGKGTTALSLAAILRDIPCRVAYQSDLGQSDGVTEDAPGHAPATGANLMQQLCEAADAGAAVSVFELDANVLRRGGYDEIGLDILVITACVAARSDFGPSPVECALERLRHDGVVVVDSGDRRSLASIREAGLPHLTYGVNTNADVSLHVVDVEDGVLTAMIRHGRNSALMESHLGHGVMAPSLVAATAVGIATDNPLVQIAESLSGLRELPGRCQMIGGDNWETAQANPKMLLDVAGSPQRAEFVLRALDTQTRARSANVISMNARTRSPRAGRAELWCVLAISGNEDDDCLAHYGRLLETMTDHCVLTCVASCKDRFLSLSHSVLDGVENCAAIRLVADQERAIMWAANAANAQDTVVVLGGVDRSSPPAQSQSLQHLQEMMLESQQKPFDDSEPRGSAPMLKLYHPDA</sequence>
<evidence type="ECO:0000313" key="3">
    <source>
        <dbReference type="Proteomes" id="UP000318053"/>
    </source>
</evidence>
<dbReference type="SUPFAM" id="SSF53623">
    <property type="entry name" value="MurD-like peptide ligases, catalytic domain"/>
    <property type="match status" value="1"/>
</dbReference>
<proteinExistence type="predicted"/>
<organism evidence="2 3">
    <name type="scientific">Allorhodopirellula solitaria</name>
    <dbReference type="NCBI Taxonomy" id="2527987"/>
    <lineage>
        <taxon>Bacteria</taxon>
        <taxon>Pseudomonadati</taxon>
        <taxon>Planctomycetota</taxon>
        <taxon>Planctomycetia</taxon>
        <taxon>Pirellulales</taxon>
        <taxon>Pirellulaceae</taxon>
        <taxon>Allorhodopirellula</taxon>
    </lineage>
</organism>
<protein>
    <submittedName>
        <fullName evidence="2">MurE-like ligase</fullName>
    </submittedName>
</protein>
<dbReference type="Proteomes" id="UP000318053">
    <property type="component" value="Unassembled WGS sequence"/>
</dbReference>
<reference evidence="2 3" key="1">
    <citation type="submission" date="2019-02" db="EMBL/GenBank/DDBJ databases">
        <title>Deep-cultivation of Planctomycetes and their phenomic and genomic characterization uncovers novel biology.</title>
        <authorList>
            <person name="Wiegand S."/>
            <person name="Jogler M."/>
            <person name="Boedeker C."/>
            <person name="Pinto D."/>
            <person name="Vollmers J."/>
            <person name="Rivas-Marin E."/>
            <person name="Kohn T."/>
            <person name="Peeters S.H."/>
            <person name="Heuer A."/>
            <person name="Rast P."/>
            <person name="Oberbeckmann S."/>
            <person name="Bunk B."/>
            <person name="Jeske O."/>
            <person name="Meyerdierks A."/>
            <person name="Storesund J.E."/>
            <person name="Kallscheuer N."/>
            <person name="Luecker S."/>
            <person name="Lage O.M."/>
            <person name="Pohl T."/>
            <person name="Merkel B.J."/>
            <person name="Hornburger P."/>
            <person name="Mueller R.-W."/>
            <person name="Bruemmer F."/>
            <person name="Labrenz M."/>
            <person name="Spormann A.M."/>
            <person name="Op Den Camp H."/>
            <person name="Overmann J."/>
            <person name="Amann R."/>
            <person name="Jetten M.S.M."/>
            <person name="Mascher T."/>
            <person name="Medema M.H."/>
            <person name="Devos D.P."/>
            <person name="Kaster A.-K."/>
            <person name="Ovreas L."/>
            <person name="Rohde M."/>
            <person name="Galperin M.Y."/>
            <person name="Jogler C."/>
        </authorList>
    </citation>
    <scope>NUCLEOTIDE SEQUENCE [LARGE SCALE GENOMIC DNA]</scope>
    <source>
        <strain evidence="2 3">CA85</strain>
    </source>
</reference>
<dbReference type="AlphaFoldDB" id="A0A5C5XAH8"/>
<dbReference type="RefSeq" id="WP_146392792.1">
    <property type="nucleotide sequence ID" value="NZ_SJPK01000011.1"/>
</dbReference>
<dbReference type="InterPro" id="IPR036615">
    <property type="entry name" value="Mur_ligase_C_dom_sf"/>
</dbReference>
<dbReference type="OrthoDB" id="9800958at2"/>
<dbReference type="Gene3D" id="3.40.1190.10">
    <property type="entry name" value="Mur-like, catalytic domain"/>
    <property type="match status" value="1"/>
</dbReference>
<name>A0A5C5XAH8_9BACT</name>
<dbReference type="GO" id="GO:0005524">
    <property type="term" value="F:ATP binding"/>
    <property type="evidence" value="ECO:0007669"/>
    <property type="project" value="InterPro"/>
</dbReference>
<feature type="region of interest" description="Disordered" evidence="1">
    <location>
        <begin position="547"/>
        <end position="592"/>
    </location>
</feature>
<feature type="compositionally biased region" description="Polar residues" evidence="1">
    <location>
        <begin position="51"/>
        <end position="62"/>
    </location>
</feature>
<gene>
    <name evidence="2" type="ORF">CA85_38810</name>
</gene>
<dbReference type="InterPro" id="IPR036565">
    <property type="entry name" value="Mur-like_cat_sf"/>
</dbReference>
<dbReference type="EMBL" id="SJPK01000011">
    <property type="protein sequence ID" value="TWT59185.1"/>
    <property type="molecule type" value="Genomic_DNA"/>
</dbReference>
<dbReference type="Gene3D" id="3.90.190.20">
    <property type="entry name" value="Mur ligase, C-terminal domain"/>
    <property type="match status" value="1"/>
</dbReference>
<keyword evidence="3" id="KW-1185">Reference proteome</keyword>